<dbReference type="GO" id="GO:0046872">
    <property type="term" value="F:metal ion binding"/>
    <property type="evidence" value="ECO:0007669"/>
    <property type="project" value="UniProtKB-KW"/>
</dbReference>
<evidence type="ECO:0000313" key="11">
    <source>
        <dbReference type="EMBL" id="AGC30583.1"/>
    </source>
</evidence>
<evidence type="ECO:0000256" key="7">
    <source>
        <dbReference type="ARBA" id="ARBA00023015"/>
    </source>
</evidence>
<evidence type="ECO:0000259" key="10">
    <source>
        <dbReference type="PROSITE" id="PS51076"/>
    </source>
</evidence>
<dbReference type="InterPro" id="IPR008984">
    <property type="entry name" value="SMAD_FHA_dom_sf"/>
</dbReference>
<organism evidence="11">
    <name type="scientific">Schmidtea mediterranea</name>
    <name type="common">Freshwater planarian flatworm</name>
    <dbReference type="NCBI Taxonomy" id="79327"/>
    <lineage>
        <taxon>Eukaryota</taxon>
        <taxon>Metazoa</taxon>
        <taxon>Spiralia</taxon>
        <taxon>Lophotrochozoa</taxon>
        <taxon>Platyhelminthes</taxon>
        <taxon>Rhabditophora</taxon>
        <taxon>Seriata</taxon>
        <taxon>Tricladida</taxon>
        <taxon>Continenticola</taxon>
        <taxon>Geoplanoidea</taxon>
        <taxon>Dugesiidae</taxon>
        <taxon>Schmidtea</taxon>
    </lineage>
</organism>
<keyword evidence="9" id="KW-0539">Nucleus</keyword>
<comment type="subcellular location">
    <subcellularLocation>
        <location evidence="2">Cytoplasm</location>
    </subcellularLocation>
    <subcellularLocation>
        <location evidence="1">Nucleus</location>
    </subcellularLocation>
</comment>
<dbReference type="GO" id="GO:0005737">
    <property type="term" value="C:cytoplasm"/>
    <property type="evidence" value="ECO:0007669"/>
    <property type="project" value="UniProtKB-SubCell"/>
</dbReference>
<dbReference type="GO" id="GO:0070411">
    <property type="term" value="F:I-SMAD binding"/>
    <property type="evidence" value="ECO:0007669"/>
    <property type="project" value="TreeGrafter"/>
</dbReference>
<protein>
    <submittedName>
        <fullName evidence="11">Smad2/3</fullName>
    </submittedName>
</protein>
<evidence type="ECO:0000256" key="2">
    <source>
        <dbReference type="ARBA" id="ARBA00004496"/>
    </source>
</evidence>
<evidence type="ECO:0000256" key="6">
    <source>
        <dbReference type="ARBA" id="ARBA00022833"/>
    </source>
</evidence>
<evidence type="ECO:0000256" key="3">
    <source>
        <dbReference type="ARBA" id="ARBA00005545"/>
    </source>
</evidence>
<dbReference type="GO" id="GO:0009653">
    <property type="term" value="P:anatomical structure morphogenesis"/>
    <property type="evidence" value="ECO:0007669"/>
    <property type="project" value="TreeGrafter"/>
</dbReference>
<dbReference type="InterPro" id="IPR017855">
    <property type="entry name" value="SMAD-like_dom_sf"/>
</dbReference>
<dbReference type="GO" id="GO:0000978">
    <property type="term" value="F:RNA polymerase II cis-regulatory region sequence-specific DNA binding"/>
    <property type="evidence" value="ECO:0007669"/>
    <property type="project" value="TreeGrafter"/>
</dbReference>
<proteinExistence type="evidence at transcript level"/>
<dbReference type="PANTHER" id="PTHR13703">
    <property type="entry name" value="SMAD"/>
    <property type="match status" value="1"/>
</dbReference>
<evidence type="ECO:0000256" key="5">
    <source>
        <dbReference type="ARBA" id="ARBA00022723"/>
    </source>
</evidence>
<keyword evidence="8" id="KW-0804">Transcription</keyword>
<feature type="domain" description="MH2" evidence="10">
    <location>
        <begin position="139"/>
        <end position="327"/>
    </location>
</feature>
<feature type="non-terminal residue" evidence="11">
    <location>
        <position position="327"/>
    </location>
</feature>
<dbReference type="GO" id="GO:0000981">
    <property type="term" value="F:DNA-binding transcription factor activity, RNA polymerase II-specific"/>
    <property type="evidence" value="ECO:0007669"/>
    <property type="project" value="TreeGrafter"/>
</dbReference>
<evidence type="ECO:0000256" key="4">
    <source>
        <dbReference type="ARBA" id="ARBA00022490"/>
    </source>
</evidence>
<dbReference type="GO" id="GO:0071144">
    <property type="term" value="C:heteromeric SMAD protein complex"/>
    <property type="evidence" value="ECO:0007669"/>
    <property type="project" value="TreeGrafter"/>
</dbReference>
<dbReference type="Pfam" id="PF03166">
    <property type="entry name" value="MH2"/>
    <property type="match status" value="1"/>
</dbReference>
<dbReference type="SUPFAM" id="SSF49879">
    <property type="entry name" value="SMAD/FHA domain"/>
    <property type="match status" value="1"/>
</dbReference>
<dbReference type="GO" id="GO:0060395">
    <property type="term" value="P:SMAD protein signal transduction"/>
    <property type="evidence" value="ECO:0007669"/>
    <property type="project" value="TreeGrafter"/>
</dbReference>
<dbReference type="InterPro" id="IPR001132">
    <property type="entry name" value="SMAD_dom_Dwarfin-type"/>
</dbReference>
<name>L7TA28_SCHMD</name>
<dbReference type="Gene3D" id="2.60.200.10">
    <property type="match status" value="1"/>
</dbReference>
<dbReference type="GO" id="GO:0030154">
    <property type="term" value="P:cell differentiation"/>
    <property type="evidence" value="ECO:0007669"/>
    <property type="project" value="TreeGrafter"/>
</dbReference>
<evidence type="ECO:0000256" key="8">
    <source>
        <dbReference type="ARBA" id="ARBA00023163"/>
    </source>
</evidence>
<dbReference type="GO" id="GO:0030509">
    <property type="term" value="P:BMP signaling pathway"/>
    <property type="evidence" value="ECO:0007669"/>
    <property type="project" value="TreeGrafter"/>
</dbReference>
<keyword evidence="5" id="KW-0479">Metal-binding</keyword>
<keyword evidence="6" id="KW-0862">Zinc</keyword>
<sequence>QFSTVNKVKLEKIIKSDQLNNNVTNGTFDDGEEPLLIEPSSINSMDTDPIIDTQPHSIASINPFIAQNKGNSFLSQSVASVVSMVGGSPEGLSQGWISEDNDAIDSGIMDYSDSMETSIVENTLNEEVTSVSYQEPQYWCSIRYYELSVAFGETFHCSTSCLTVDGFTDPAQSDRFCLGLVSNVNRNPQTELARRHIGKGLRLYYIGGEVFAECLSESAIFVQSPNCNYLNGWHPATVCKIPPRCNLKIFDNQVFAQLLADSVSKGFEAVFTLTHMCSIRLSFVKGWGSDYRRQTVTNTPCWIEIHLNGPLQWLDRVLKEMESPLMP</sequence>
<dbReference type="EMBL" id="KC161225">
    <property type="protein sequence ID" value="AGC30583.1"/>
    <property type="molecule type" value="mRNA"/>
</dbReference>
<evidence type="ECO:0000256" key="1">
    <source>
        <dbReference type="ARBA" id="ARBA00004123"/>
    </source>
</evidence>
<comment type="similarity">
    <text evidence="3">Belongs to the dwarfin/SMAD family.</text>
</comment>
<dbReference type="SMART" id="SM00524">
    <property type="entry name" value="DWB"/>
    <property type="match status" value="1"/>
</dbReference>
<keyword evidence="4" id="KW-0963">Cytoplasm</keyword>
<dbReference type="AlphaFoldDB" id="L7TA28"/>
<dbReference type="FunFam" id="2.60.200.10:FF:000001">
    <property type="entry name" value="Mothers against decapentaplegic homolog"/>
    <property type="match status" value="1"/>
</dbReference>
<feature type="non-terminal residue" evidence="11">
    <location>
        <position position="1"/>
    </location>
</feature>
<accession>L7TA28</accession>
<dbReference type="PROSITE" id="PS51076">
    <property type="entry name" value="MH2"/>
    <property type="match status" value="1"/>
</dbReference>
<reference evidence="11" key="1">
    <citation type="journal article" date="2013" name="Proc. Natl. Acad. Sci. U.S.A.">
        <title>Follistatin antagonizes Activin signaling and acts with Notum to direct planarian head regeneration.</title>
        <authorList>
            <person name="Roberts-Galbraith R.H."/>
            <person name="Newmark P.A."/>
        </authorList>
    </citation>
    <scope>NUCLEOTIDE SEQUENCE</scope>
</reference>
<keyword evidence="7" id="KW-0805">Transcription regulation</keyword>
<dbReference type="InterPro" id="IPR013790">
    <property type="entry name" value="Dwarfin"/>
</dbReference>
<evidence type="ECO:0000256" key="9">
    <source>
        <dbReference type="ARBA" id="ARBA00023242"/>
    </source>
</evidence>